<comment type="similarity">
    <text evidence="1">Belongs to the GMC oxidoreductase family.</text>
</comment>
<dbReference type="Proteomes" id="UP000053201">
    <property type="component" value="Unassembled WGS sequence"/>
</dbReference>
<gene>
    <name evidence="5" type="ORF">SPPG_04522</name>
</gene>
<keyword evidence="3" id="KW-0732">Signal</keyword>
<dbReference type="EMBL" id="KQ257456">
    <property type="protein sequence ID" value="KND00181.1"/>
    <property type="molecule type" value="Genomic_DNA"/>
</dbReference>
<dbReference type="Gene3D" id="3.30.560.10">
    <property type="entry name" value="Glucose Oxidase, domain 3"/>
    <property type="match status" value="1"/>
</dbReference>
<dbReference type="GeneID" id="27687967"/>
<evidence type="ECO:0000256" key="3">
    <source>
        <dbReference type="SAM" id="SignalP"/>
    </source>
</evidence>
<dbReference type="Gene3D" id="3.50.50.60">
    <property type="entry name" value="FAD/NAD(P)-binding domain"/>
    <property type="match status" value="1"/>
</dbReference>
<dbReference type="VEuPathDB" id="FungiDB:SPPG_04522"/>
<dbReference type="GO" id="GO:0016614">
    <property type="term" value="F:oxidoreductase activity, acting on CH-OH group of donors"/>
    <property type="evidence" value="ECO:0007669"/>
    <property type="project" value="InterPro"/>
</dbReference>
<dbReference type="OMA" id="STYMVGE"/>
<feature type="signal peptide" evidence="3">
    <location>
        <begin position="1"/>
        <end position="23"/>
    </location>
</feature>
<dbReference type="Pfam" id="PF05199">
    <property type="entry name" value="GMC_oxred_C"/>
    <property type="match status" value="1"/>
</dbReference>
<dbReference type="PIRSF" id="PIRSF000137">
    <property type="entry name" value="Alcohol_oxidase"/>
    <property type="match status" value="1"/>
</dbReference>
<reference evidence="5 6" key="1">
    <citation type="submission" date="2009-08" db="EMBL/GenBank/DDBJ databases">
        <title>The Genome Sequence of Spizellomyces punctatus strain DAOM BR117.</title>
        <authorList>
            <consortium name="The Broad Institute Genome Sequencing Platform"/>
            <person name="Russ C."/>
            <person name="Cuomo C."/>
            <person name="Shea T."/>
            <person name="Young S.K."/>
            <person name="Zeng Q."/>
            <person name="Koehrsen M."/>
            <person name="Haas B."/>
            <person name="Borodovsky M."/>
            <person name="Guigo R."/>
            <person name="Alvarado L."/>
            <person name="Berlin A."/>
            <person name="Bochicchio J."/>
            <person name="Borenstein D."/>
            <person name="Chapman S."/>
            <person name="Chen Z."/>
            <person name="Engels R."/>
            <person name="Freedman E."/>
            <person name="Gellesch M."/>
            <person name="Goldberg J."/>
            <person name="Griggs A."/>
            <person name="Gujja S."/>
            <person name="Heiman D."/>
            <person name="Hepburn T."/>
            <person name="Howarth C."/>
            <person name="Jen D."/>
            <person name="Larson L."/>
            <person name="Lewis B."/>
            <person name="Mehta T."/>
            <person name="Park D."/>
            <person name="Pearson M."/>
            <person name="Roberts A."/>
            <person name="Saif S."/>
            <person name="Shenoy N."/>
            <person name="Sisk P."/>
            <person name="Stolte C."/>
            <person name="Sykes S."/>
            <person name="Thomson T."/>
            <person name="Walk T."/>
            <person name="White J."/>
            <person name="Yandava C."/>
            <person name="Burger G."/>
            <person name="Gray M.W."/>
            <person name="Holland P.W.H."/>
            <person name="King N."/>
            <person name="Lang F.B.F."/>
            <person name="Roger A.J."/>
            <person name="Ruiz-Trillo I."/>
            <person name="Lander E."/>
            <person name="Nusbaum C."/>
        </authorList>
    </citation>
    <scope>NUCLEOTIDE SEQUENCE [LARGE SCALE GENOMIC DNA]</scope>
    <source>
        <strain evidence="5 6">DAOM BR117</strain>
    </source>
</reference>
<keyword evidence="6" id="KW-1185">Reference proteome</keyword>
<dbReference type="OrthoDB" id="269227at2759"/>
<dbReference type="AlphaFoldDB" id="A0A0L0HFD5"/>
<feature type="binding site" evidence="2">
    <location>
        <position position="455"/>
    </location>
    <ligand>
        <name>substrate</name>
    </ligand>
</feature>
<proteinExistence type="inferred from homology"/>
<dbReference type="InParanoid" id="A0A0L0HFD5"/>
<keyword evidence="2" id="KW-0274">FAD</keyword>
<accession>A0A0L0HFD5</accession>
<evidence type="ECO:0000259" key="4">
    <source>
        <dbReference type="PROSITE" id="PS00624"/>
    </source>
</evidence>
<dbReference type="InterPro" id="IPR012132">
    <property type="entry name" value="GMC_OxRdtase"/>
</dbReference>
<keyword evidence="2" id="KW-0285">Flavoprotein</keyword>
<evidence type="ECO:0000313" key="5">
    <source>
        <dbReference type="EMBL" id="KND00181.1"/>
    </source>
</evidence>
<dbReference type="InterPro" id="IPR000172">
    <property type="entry name" value="GMC_OxRdtase_N"/>
</dbReference>
<organism evidence="5 6">
    <name type="scientific">Spizellomyces punctatus (strain DAOM BR117)</name>
    <dbReference type="NCBI Taxonomy" id="645134"/>
    <lineage>
        <taxon>Eukaryota</taxon>
        <taxon>Fungi</taxon>
        <taxon>Fungi incertae sedis</taxon>
        <taxon>Chytridiomycota</taxon>
        <taxon>Chytridiomycota incertae sedis</taxon>
        <taxon>Chytridiomycetes</taxon>
        <taxon>Spizellomycetales</taxon>
        <taxon>Spizellomycetaceae</taxon>
        <taxon>Spizellomyces</taxon>
    </lineage>
</organism>
<dbReference type="RefSeq" id="XP_016608220.1">
    <property type="nucleotide sequence ID" value="XM_016752756.1"/>
</dbReference>
<dbReference type="PANTHER" id="PTHR11552:SF100">
    <property type="entry name" value="DEHYDROGENASE, PUTATIVE (AFU_ORTHOLOGUE AFUA_5G00630)-RELATED"/>
    <property type="match status" value="1"/>
</dbReference>
<dbReference type="GO" id="GO:0050660">
    <property type="term" value="F:flavin adenine dinucleotide binding"/>
    <property type="evidence" value="ECO:0007669"/>
    <property type="project" value="InterPro"/>
</dbReference>
<dbReference type="PANTHER" id="PTHR11552">
    <property type="entry name" value="GLUCOSE-METHANOL-CHOLINE GMC OXIDOREDUCTASE"/>
    <property type="match status" value="1"/>
</dbReference>
<comment type="cofactor">
    <cofactor evidence="2">
        <name>FAD</name>
        <dbReference type="ChEBI" id="CHEBI:57692"/>
    </cofactor>
</comment>
<feature type="binding site" evidence="2">
    <location>
        <position position="314"/>
    </location>
    <ligand>
        <name>FAD</name>
        <dbReference type="ChEBI" id="CHEBI:57692"/>
    </ligand>
</feature>
<dbReference type="SUPFAM" id="SSF51905">
    <property type="entry name" value="FAD/NAD(P)-binding domain"/>
    <property type="match status" value="1"/>
</dbReference>
<evidence type="ECO:0000256" key="2">
    <source>
        <dbReference type="PIRSR" id="PIRSR000137-2"/>
    </source>
</evidence>
<dbReference type="Pfam" id="PF00732">
    <property type="entry name" value="GMC_oxred_N"/>
    <property type="match status" value="1"/>
</dbReference>
<dbReference type="InterPro" id="IPR007867">
    <property type="entry name" value="GMC_OxRtase_C"/>
</dbReference>
<evidence type="ECO:0000256" key="1">
    <source>
        <dbReference type="ARBA" id="ARBA00010790"/>
    </source>
</evidence>
<dbReference type="eggNOG" id="KOG1238">
    <property type="taxonomic scope" value="Eukaryota"/>
</dbReference>
<name>A0A0L0HFD5_SPIPD</name>
<feature type="chain" id="PRO_5005539937" description="Glucose-methanol-choline oxidoreductase N-terminal domain-containing protein" evidence="3">
    <location>
        <begin position="24"/>
        <end position="701"/>
    </location>
</feature>
<dbReference type="InterPro" id="IPR036188">
    <property type="entry name" value="FAD/NAD-bd_sf"/>
</dbReference>
<protein>
    <recommendedName>
        <fullName evidence="4">Glucose-methanol-choline oxidoreductase N-terminal domain-containing protein</fullName>
    </recommendedName>
</protein>
<dbReference type="SUPFAM" id="SSF54373">
    <property type="entry name" value="FAD-linked reductases, C-terminal domain"/>
    <property type="match status" value="1"/>
</dbReference>
<dbReference type="PROSITE" id="PS00624">
    <property type="entry name" value="GMC_OXRED_2"/>
    <property type="match status" value="1"/>
</dbReference>
<dbReference type="STRING" id="645134.A0A0L0HFD5"/>
<feature type="domain" description="Glucose-methanol-choline oxidoreductase N-terminal" evidence="4">
    <location>
        <begin position="364"/>
        <end position="378"/>
    </location>
</feature>
<sequence>MKTLTFGAVAALALGLATTSTAAVSKPNLAARASTPACSSYSPAGYPALKCSGDGVAKDANFDYIVVGSGAGGGPLAVRLARAGFAVLLIEAGSDYESNNTTIPAFHARSNEDPNIAWDYSISQGLPKRDKVWYPRVSSLGGCTVHNAMIHMYPHPSDWNSIAKTFNDSSFRDENMRPLFQRLETSNSFCSDDGSADNGHGYNGWLQTQLPDMSLLYNPPDPQLVSLFTDLVSTVPGTPGGDVNAPGGTSAEGWHLVPTAVTPRRERSSVYQLIQDELEREASLDPICKLSGDDQKTNKQPFIRPLTIWTNTLVTSLDIDGTNVRGVKYTQGRALYRASPLASNIKPLPLSTVRAKREVILSAGTFNTPQILQLSGIGDMNDLQKYKSKEGGPGAEKFQPRLHLPGVGKNLQDRYEISVNVAMKQDWELLKNCKFTADPNDPCFTAYKRGLTSTCAAKKWESSIYGTNGVFLGITQRSVPTVPDPDLYIFGGPLNFHGYIKGYPQEIADSKNVFSFLILKAHTNNTLGTVTITSTDYRDTPAIDFKYYADGDTDLLTVAGAVKQVRNLITHGQYVDHEIFPGANVKTDADIVNYIKQNSWGHHACGTAKMGKASDPTAVVDNNFKVHGVNGLRIVDASVWPKIPGFFIATPTYMMSEKAADIIKQSAATGVCPRAAKNDPPSTGGWVSSADTWSGWGSWGN</sequence>
<evidence type="ECO:0000313" key="6">
    <source>
        <dbReference type="Proteomes" id="UP000053201"/>
    </source>
</evidence>